<evidence type="ECO:0000259" key="2">
    <source>
        <dbReference type="SMART" id="SM01083"/>
    </source>
</evidence>
<dbReference type="InterPro" id="IPR019339">
    <property type="entry name" value="CIR_N_dom"/>
</dbReference>
<feature type="region of interest" description="Disordered" evidence="1">
    <location>
        <begin position="25"/>
        <end position="163"/>
    </location>
</feature>
<organism evidence="3 4">
    <name type="scientific">Schizothecium vesticola</name>
    <dbReference type="NCBI Taxonomy" id="314040"/>
    <lineage>
        <taxon>Eukaryota</taxon>
        <taxon>Fungi</taxon>
        <taxon>Dikarya</taxon>
        <taxon>Ascomycota</taxon>
        <taxon>Pezizomycotina</taxon>
        <taxon>Sordariomycetes</taxon>
        <taxon>Sordariomycetidae</taxon>
        <taxon>Sordariales</taxon>
        <taxon>Schizotheciaceae</taxon>
        <taxon>Schizothecium</taxon>
    </lineage>
</organism>
<dbReference type="SMART" id="SM01083">
    <property type="entry name" value="Cir_N"/>
    <property type="match status" value="1"/>
</dbReference>
<feature type="compositionally biased region" description="Basic residues" evidence="1">
    <location>
        <begin position="352"/>
        <end position="361"/>
    </location>
</feature>
<feature type="region of interest" description="Disordered" evidence="1">
    <location>
        <begin position="195"/>
        <end position="387"/>
    </location>
</feature>
<feature type="domain" description="CBF1-interacting co-repressor CIR N-terminal" evidence="2">
    <location>
        <begin position="10"/>
        <end position="46"/>
    </location>
</feature>
<comment type="caution">
    <text evidence="3">The sequence shown here is derived from an EMBL/GenBank/DDBJ whole genome shotgun (WGS) entry which is preliminary data.</text>
</comment>
<feature type="compositionally biased region" description="Basic and acidic residues" evidence="1">
    <location>
        <begin position="333"/>
        <end position="351"/>
    </location>
</feature>
<evidence type="ECO:0000313" key="3">
    <source>
        <dbReference type="EMBL" id="KAK0740791.1"/>
    </source>
</evidence>
<dbReference type="Pfam" id="PF10197">
    <property type="entry name" value="Cir_N"/>
    <property type="match status" value="1"/>
</dbReference>
<keyword evidence="4" id="KW-1185">Reference proteome</keyword>
<evidence type="ECO:0000256" key="1">
    <source>
        <dbReference type="SAM" id="MobiDB-lite"/>
    </source>
</evidence>
<evidence type="ECO:0000313" key="4">
    <source>
        <dbReference type="Proteomes" id="UP001172155"/>
    </source>
</evidence>
<dbReference type="PANTHER" id="PTHR22093:SF0">
    <property type="entry name" value="LEUKOCYTE RECEPTOR CLUSTER MEMBER 1"/>
    <property type="match status" value="1"/>
</dbReference>
<feature type="compositionally biased region" description="Basic and acidic residues" evidence="1">
    <location>
        <begin position="25"/>
        <end position="47"/>
    </location>
</feature>
<dbReference type="Proteomes" id="UP001172155">
    <property type="component" value="Unassembled WGS sequence"/>
</dbReference>
<dbReference type="EMBL" id="JAUKUD010000006">
    <property type="protein sequence ID" value="KAK0740791.1"/>
    <property type="molecule type" value="Genomic_DNA"/>
</dbReference>
<dbReference type="AlphaFoldDB" id="A0AA40JZU5"/>
<accession>A0AA40JZU5</accession>
<feature type="compositionally biased region" description="Basic and acidic residues" evidence="1">
    <location>
        <begin position="212"/>
        <end position="222"/>
    </location>
</feature>
<gene>
    <name evidence="3" type="ORF">B0T18DRAFT_418723</name>
</gene>
<feature type="compositionally biased region" description="Basic and acidic residues" evidence="1">
    <location>
        <begin position="239"/>
        <end position="264"/>
    </location>
</feature>
<feature type="compositionally biased region" description="Basic and acidic residues" evidence="1">
    <location>
        <begin position="271"/>
        <end position="325"/>
    </location>
</feature>
<name>A0AA40JZU5_9PEZI</name>
<reference evidence="3" key="1">
    <citation type="submission" date="2023-06" db="EMBL/GenBank/DDBJ databases">
        <title>Genome-scale phylogeny and comparative genomics of the fungal order Sordariales.</title>
        <authorList>
            <consortium name="Lawrence Berkeley National Laboratory"/>
            <person name="Hensen N."/>
            <person name="Bonometti L."/>
            <person name="Westerberg I."/>
            <person name="Brannstrom I.O."/>
            <person name="Guillou S."/>
            <person name="Cros-Aarteil S."/>
            <person name="Calhoun S."/>
            <person name="Haridas S."/>
            <person name="Kuo A."/>
            <person name="Mondo S."/>
            <person name="Pangilinan J."/>
            <person name="Riley R."/>
            <person name="LaButti K."/>
            <person name="Andreopoulos B."/>
            <person name="Lipzen A."/>
            <person name="Chen C."/>
            <person name="Yanf M."/>
            <person name="Daum C."/>
            <person name="Ng V."/>
            <person name="Clum A."/>
            <person name="Steindorff A."/>
            <person name="Ohm R."/>
            <person name="Martin F."/>
            <person name="Silar P."/>
            <person name="Natvig D."/>
            <person name="Lalanne C."/>
            <person name="Gautier V."/>
            <person name="Ament-velasquez S.L."/>
            <person name="Kruys A."/>
            <person name="Hutchinson M.I."/>
            <person name="Powell A.J."/>
            <person name="Barry K."/>
            <person name="Miller A.N."/>
            <person name="Grigoriev I.V."/>
            <person name="Debuchy R."/>
            <person name="Gladieux P."/>
            <person name="Thoren M.H."/>
            <person name="Johannesson H."/>
        </authorList>
    </citation>
    <scope>NUCLEOTIDE SEQUENCE</scope>
    <source>
        <strain evidence="3">SMH3187-1</strain>
    </source>
</reference>
<dbReference type="InterPro" id="IPR039875">
    <property type="entry name" value="LENG1-like"/>
</dbReference>
<proteinExistence type="predicted"/>
<sequence length="387" mass="44779">MPLHLLGKKSWNVYNADNIARVRRDEAEARAREEADEQRMQEADAARRLAILRGEIPPPLEPEAPTDDPLPSLPRPRDGTARKRKRAGEDDTEFEMRVAREQQTAVASIPTPRPGLSAPASVSLTDSKGHISLFPPPETKALTKAERNPDVEREKARKERDLKDQYQMRFVNAGGSKEALGAGKVGPWYAAAGSTTVGDGDAMPSKDVWGNEDPRRKVREVARLGVSDPLAMMKRGAAKVRELGKERNREAEGREKEMEAMRREERRRRRRETDDRRRERSPDRRRETDGKRRERSPDMRRGESRRQEPLEHRRGDGRRDKDGRRDGKRHRDRGQDDTRHDRRHGEDDGRRDRSHRSRSMNRHGESYGSDEETTQKQKRPRNERDER</sequence>
<feature type="compositionally biased region" description="Basic and acidic residues" evidence="1">
    <location>
        <begin position="141"/>
        <end position="163"/>
    </location>
</feature>
<dbReference type="PANTHER" id="PTHR22093">
    <property type="entry name" value="LEUKOCYTE RECEPTOR CLUSTER LRC MEMBER 1"/>
    <property type="match status" value="1"/>
</dbReference>
<protein>
    <recommendedName>
        <fullName evidence="2">CBF1-interacting co-repressor CIR N-terminal domain-containing protein</fullName>
    </recommendedName>
</protein>